<comment type="caution">
    <text evidence="1">The sequence shown here is derived from an EMBL/GenBank/DDBJ whole genome shotgun (WGS) entry which is preliminary data.</text>
</comment>
<evidence type="ECO:0000313" key="1">
    <source>
        <dbReference type="EMBL" id="GID43518.1"/>
    </source>
</evidence>
<proteinExistence type="predicted"/>
<name>A0ABQ3WF88_9ACTN</name>
<organism evidence="1">
    <name type="scientific">Actinoplanes campanulatus</name>
    <dbReference type="NCBI Taxonomy" id="113559"/>
    <lineage>
        <taxon>Bacteria</taxon>
        <taxon>Bacillati</taxon>
        <taxon>Actinomycetota</taxon>
        <taxon>Actinomycetes</taxon>
        <taxon>Micromonosporales</taxon>
        <taxon>Micromonosporaceae</taxon>
        <taxon>Actinoplanes</taxon>
    </lineage>
</organism>
<sequence length="268" mass="28570">MCSSAGRTCRSTGDKGAELKGYAMHQGLVPQSGPAKIAPVFYARPPMTGKAFNALPVIAGHTEAGSTRKGRLAVLADDVRLLVAEDLRATPDPLGFLLNIGLPNDAPLLTSNDLDSFVYPLVSRLTAASRRPFASVWASKRYARTSSAAVFQAHPTEDPGGVQQLQVRTTASIATTTFRQQIRSQIAAAPAFPTGDIALQLSFVVGPRRVWSNLWKVTIDSLGPLLGHPVNIHGERPDGRITDLGLHCVVDPDVGHDVVIAIRMNPVA</sequence>
<gene>
    <name evidence="1" type="ORF">Aca07nite_07930</name>
</gene>
<accession>A0ABQ3WF88</accession>
<dbReference type="EMBL" id="BOMF01000012">
    <property type="protein sequence ID" value="GID43518.1"/>
    <property type="molecule type" value="Genomic_DNA"/>
</dbReference>
<protein>
    <submittedName>
        <fullName evidence="1">Uncharacterized protein</fullName>
    </submittedName>
</protein>
<reference evidence="1" key="1">
    <citation type="submission" date="2021-01" db="EMBL/GenBank/DDBJ databases">
        <title>Whole genome shotgun sequence of Actinoplanes capillaceus NBRC 16408.</title>
        <authorList>
            <person name="Komaki H."/>
            <person name="Tamura T."/>
        </authorList>
    </citation>
    <scope>NUCLEOTIDE SEQUENCE [LARGE SCALE GENOMIC DNA]</scope>
    <source>
        <strain evidence="1">NBRC 16408</strain>
    </source>
</reference>